<keyword evidence="3" id="KW-1185">Reference proteome</keyword>
<organism evidence="2 3">
    <name type="scientific">Xenoophorus captivus</name>
    <dbReference type="NCBI Taxonomy" id="1517983"/>
    <lineage>
        <taxon>Eukaryota</taxon>
        <taxon>Metazoa</taxon>
        <taxon>Chordata</taxon>
        <taxon>Craniata</taxon>
        <taxon>Vertebrata</taxon>
        <taxon>Euteleostomi</taxon>
        <taxon>Actinopterygii</taxon>
        <taxon>Neopterygii</taxon>
        <taxon>Teleostei</taxon>
        <taxon>Neoteleostei</taxon>
        <taxon>Acanthomorphata</taxon>
        <taxon>Ovalentaria</taxon>
        <taxon>Atherinomorphae</taxon>
        <taxon>Cyprinodontiformes</taxon>
        <taxon>Goodeidae</taxon>
        <taxon>Xenoophorus</taxon>
    </lineage>
</organism>
<evidence type="ECO:0000256" key="1">
    <source>
        <dbReference type="SAM" id="SignalP"/>
    </source>
</evidence>
<feature type="signal peptide" evidence="1">
    <location>
        <begin position="1"/>
        <end position="21"/>
    </location>
</feature>
<comment type="caution">
    <text evidence="2">The sequence shown here is derived from an EMBL/GenBank/DDBJ whole genome shotgun (WGS) entry which is preliminary data.</text>
</comment>
<name>A0ABV0R3B9_9TELE</name>
<gene>
    <name evidence="2" type="ORF">XENOCAPTIV_025396</name>
</gene>
<evidence type="ECO:0000313" key="2">
    <source>
        <dbReference type="EMBL" id="MEQ2202146.1"/>
    </source>
</evidence>
<evidence type="ECO:0000313" key="3">
    <source>
        <dbReference type="Proteomes" id="UP001434883"/>
    </source>
</evidence>
<reference evidence="2 3" key="1">
    <citation type="submission" date="2021-06" db="EMBL/GenBank/DDBJ databases">
        <authorList>
            <person name="Palmer J.M."/>
        </authorList>
    </citation>
    <scope>NUCLEOTIDE SEQUENCE [LARGE SCALE GENOMIC DNA]</scope>
    <source>
        <strain evidence="2 3">XC_2019</strain>
        <tissue evidence="2">Muscle</tissue>
    </source>
</reference>
<proteinExistence type="predicted"/>
<sequence>LFWWLSRLLMASSSPWQRLETSTFPPLLAPLGLRRWPPDWNLRRIPTLQSWPRVCHPPDDSTRTSCRGSTSGVSTGLLRGCWTSDADLQVGEFFIAGRLGPVSAVADDLLDLISAVAAGLLDLTGFVILALLPELRFSLGRPPS</sequence>
<feature type="non-terminal residue" evidence="2">
    <location>
        <position position="1"/>
    </location>
</feature>
<dbReference type="EMBL" id="JAHRIN010031336">
    <property type="protein sequence ID" value="MEQ2202146.1"/>
    <property type="molecule type" value="Genomic_DNA"/>
</dbReference>
<feature type="chain" id="PRO_5046277466" evidence="1">
    <location>
        <begin position="22"/>
        <end position="144"/>
    </location>
</feature>
<dbReference type="Proteomes" id="UP001434883">
    <property type="component" value="Unassembled WGS sequence"/>
</dbReference>
<protein>
    <submittedName>
        <fullName evidence="2">Uncharacterized protein</fullName>
    </submittedName>
</protein>
<accession>A0ABV0R3B9</accession>
<keyword evidence="1" id="KW-0732">Signal</keyword>